<gene>
    <name evidence="2" type="ORF">F444_07890</name>
</gene>
<reference evidence="2 3" key="1">
    <citation type="submission" date="2013-11" db="EMBL/GenBank/DDBJ databases">
        <title>The Genome Sequence of Phytophthora parasitica P1976.</title>
        <authorList>
            <consortium name="The Broad Institute Genomics Platform"/>
            <person name="Russ C."/>
            <person name="Tyler B."/>
            <person name="Panabieres F."/>
            <person name="Shan W."/>
            <person name="Tripathy S."/>
            <person name="Grunwald N."/>
            <person name="Machado M."/>
            <person name="Johnson C.S."/>
            <person name="Walker B."/>
            <person name="Young S."/>
            <person name="Zeng Q."/>
            <person name="Gargeya S."/>
            <person name="Fitzgerald M."/>
            <person name="Haas B."/>
            <person name="Abouelleil A."/>
            <person name="Allen A.W."/>
            <person name="Alvarado L."/>
            <person name="Arachchi H.M."/>
            <person name="Berlin A.M."/>
            <person name="Chapman S.B."/>
            <person name="Gainer-Dewar J."/>
            <person name="Goldberg J."/>
            <person name="Griggs A."/>
            <person name="Gujja S."/>
            <person name="Hansen M."/>
            <person name="Howarth C."/>
            <person name="Imamovic A."/>
            <person name="Ireland A."/>
            <person name="Larimer J."/>
            <person name="McCowan C."/>
            <person name="Murphy C."/>
            <person name="Pearson M."/>
            <person name="Poon T.W."/>
            <person name="Priest M."/>
            <person name="Roberts A."/>
            <person name="Saif S."/>
            <person name="Shea T."/>
            <person name="Sisk P."/>
            <person name="Sykes S."/>
            <person name="Wortman J."/>
            <person name="Nusbaum C."/>
            <person name="Birren B."/>
        </authorList>
    </citation>
    <scope>NUCLEOTIDE SEQUENCE [LARGE SCALE GENOMIC DNA]</scope>
    <source>
        <strain evidence="2 3">P1976</strain>
    </source>
</reference>
<keyword evidence="1" id="KW-0812">Transmembrane</keyword>
<dbReference type="AlphaFoldDB" id="A0A081AD29"/>
<evidence type="ECO:0008006" key="4">
    <source>
        <dbReference type="Google" id="ProtNLM"/>
    </source>
</evidence>
<evidence type="ECO:0000256" key="1">
    <source>
        <dbReference type="SAM" id="Phobius"/>
    </source>
</evidence>
<protein>
    <recommendedName>
        <fullName evidence="4">Jacalin-type lectin domain-containing protein</fullName>
    </recommendedName>
</protein>
<keyword evidence="1" id="KW-0472">Membrane</keyword>
<feature type="transmembrane region" description="Helical" evidence="1">
    <location>
        <begin position="82"/>
        <end position="104"/>
    </location>
</feature>
<keyword evidence="1" id="KW-1133">Transmembrane helix</keyword>
<dbReference type="OrthoDB" id="155171at2759"/>
<evidence type="ECO:0000313" key="3">
    <source>
        <dbReference type="Proteomes" id="UP000028582"/>
    </source>
</evidence>
<dbReference type="EMBL" id="ANJA01001505">
    <property type="protein sequence ID" value="ETO76790.1"/>
    <property type="molecule type" value="Genomic_DNA"/>
</dbReference>
<name>A0A081AD29_PHYNI</name>
<proteinExistence type="predicted"/>
<accession>A0A081AD29</accession>
<sequence length="461" mass="50334">MNTGWYGKRIRNWVGSTIGTNSDTACYRLTEPFNSRKTCPAGYTKNGNTSLAQCPLAYPVKCFLECIPQNDDCTLEITQKTVAVVASIVNVVTAGIFGAVFTGYKKAKENFLCAANIVGVIRSLIYYIRFQKTTAPQGAVEEMLAVAYHTCGFTRGSLPLPGFPVPTNLQFSGVVMMIVEAIVKQAIIMATRFYPLHKIVVNSTHSSVDTLQGLMDTNSTCGYQLKRLTDHVILSVNNVRNNSPDATVDDIRVKISKSSLVLKDIPAASNNCMNELLSYKTQKAVFKTRDLLRKTFGVIVDQLIETATTDLGKSVAEQQNMLEVTNMGLTMLAGLDPTRIVWLASQFVQPTCAPTAFIGEIDDGSLYDALGLTTTDEAFVGSYGTWKKKGDGIVNFVFTSIDTKDVTVVIHSGGENVAEVDVNAGATRLGIRPSLNCRTRCCTWIDGDQICLGYLVRVEDR</sequence>
<dbReference type="Proteomes" id="UP000028582">
    <property type="component" value="Unassembled WGS sequence"/>
</dbReference>
<evidence type="ECO:0000313" key="2">
    <source>
        <dbReference type="EMBL" id="ETO76790.1"/>
    </source>
</evidence>
<organism evidence="2 3">
    <name type="scientific">Phytophthora nicotianae P1976</name>
    <dbReference type="NCBI Taxonomy" id="1317066"/>
    <lineage>
        <taxon>Eukaryota</taxon>
        <taxon>Sar</taxon>
        <taxon>Stramenopiles</taxon>
        <taxon>Oomycota</taxon>
        <taxon>Peronosporomycetes</taxon>
        <taxon>Peronosporales</taxon>
        <taxon>Peronosporaceae</taxon>
        <taxon>Phytophthora</taxon>
    </lineage>
</organism>
<comment type="caution">
    <text evidence="2">The sequence shown here is derived from an EMBL/GenBank/DDBJ whole genome shotgun (WGS) entry which is preliminary data.</text>
</comment>